<feature type="domain" description="Luciferase-like" evidence="3">
    <location>
        <begin position="17"/>
        <end position="296"/>
    </location>
</feature>
<keyword evidence="5" id="KW-1185">Reference proteome</keyword>
<gene>
    <name evidence="4" type="ORF">ACFFNX_12970</name>
</gene>
<sequence length="339" mass="36739">MAPIRYLDSAGADEPAATRASFDLTVATALRMEELGFDGFGVGERHHWPFLSSAPPVVLAHVAALTSRIRLFTGVTLLSMLDPVRVAEDYATVDHLSGGRIELIVGKGAGPGGETFGLTPDQQRPALADNFRLLHELWTRDDVSWPAVRRPRLDKVRALPRPLRGRPRIWHGSSSSPESVALAAEFGDPVVFSNAGASSASVRPLVEHYRAEWARHGRPADRLFTGAGTPGFLVAKTSQAAIAAYRPVYERLIAMQRSIGGRPSYPTVEEFITHSPALVGSPAQVIDKVHRQHEIFGHSLAVFSVDPDGLPEEDHWTSLELFAGEVAPALRTALPDPPP</sequence>
<evidence type="ECO:0000259" key="3">
    <source>
        <dbReference type="Pfam" id="PF00296"/>
    </source>
</evidence>
<dbReference type="Gene3D" id="3.20.20.30">
    <property type="entry name" value="Luciferase-like domain"/>
    <property type="match status" value="1"/>
</dbReference>
<dbReference type="RefSeq" id="WP_378200076.1">
    <property type="nucleotide sequence ID" value="NZ_JBHLZP010000074.1"/>
</dbReference>
<keyword evidence="2" id="KW-0503">Monooxygenase</keyword>
<reference evidence="4 5" key="1">
    <citation type="submission" date="2024-09" db="EMBL/GenBank/DDBJ databases">
        <authorList>
            <person name="Sun Q."/>
            <person name="Mori K."/>
        </authorList>
    </citation>
    <scope>NUCLEOTIDE SEQUENCE [LARGE SCALE GENOMIC DNA]</scope>
    <source>
        <strain evidence="4 5">TBRC 0563</strain>
    </source>
</reference>
<proteinExistence type="predicted"/>
<keyword evidence="1 4" id="KW-0560">Oxidoreductase</keyword>
<dbReference type="InterPro" id="IPR011251">
    <property type="entry name" value="Luciferase-like_dom"/>
</dbReference>
<dbReference type="PANTHER" id="PTHR30137:SF8">
    <property type="entry name" value="BLR5498 PROTEIN"/>
    <property type="match status" value="1"/>
</dbReference>
<dbReference type="EMBL" id="JBHLZP010000074">
    <property type="protein sequence ID" value="MFB9833099.1"/>
    <property type="molecule type" value="Genomic_DNA"/>
</dbReference>
<dbReference type="GO" id="GO:0016491">
    <property type="term" value="F:oxidoreductase activity"/>
    <property type="evidence" value="ECO:0007669"/>
    <property type="project" value="UniProtKB-KW"/>
</dbReference>
<evidence type="ECO:0000256" key="2">
    <source>
        <dbReference type="ARBA" id="ARBA00023033"/>
    </source>
</evidence>
<name>A0ABV5YDI0_9ACTN</name>
<comment type="caution">
    <text evidence="4">The sequence shown here is derived from an EMBL/GenBank/DDBJ whole genome shotgun (WGS) entry which is preliminary data.</text>
</comment>
<evidence type="ECO:0000313" key="4">
    <source>
        <dbReference type="EMBL" id="MFB9833099.1"/>
    </source>
</evidence>
<dbReference type="Pfam" id="PF00296">
    <property type="entry name" value="Bac_luciferase"/>
    <property type="match status" value="1"/>
</dbReference>
<accession>A0ABV5YDI0</accession>
<dbReference type="InterPro" id="IPR036661">
    <property type="entry name" value="Luciferase-like_sf"/>
</dbReference>
<dbReference type="InterPro" id="IPR050766">
    <property type="entry name" value="Bact_Lucif_Oxidored"/>
</dbReference>
<evidence type="ECO:0000313" key="5">
    <source>
        <dbReference type="Proteomes" id="UP001589627"/>
    </source>
</evidence>
<evidence type="ECO:0000256" key="1">
    <source>
        <dbReference type="ARBA" id="ARBA00023002"/>
    </source>
</evidence>
<dbReference type="PANTHER" id="PTHR30137">
    <property type="entry name" value="LUCIFERASE-LIKE MONOOXYGENASE"/>
    <property type="match status" value="1"/>
</dbReference>
<dbReference type="SUPFAM" id="SSF51679">
    <property type="entry name" value="Bacterial luciferase-like"/>
    <property type="match status" value="1"/>
</dbReference>
<dbReference type="EC" id="1.-.-.-" evidence="4"/>
<dbReference type="Proteomes" id="UP001589627">
    <property type="component" value="Unassembled WGS sequence"/>
</dbReference>
<protein>
    <submittedName>
        <fullName evidence="4">LLM class flavin-dependent oxidoreductase</fullName>
        <ecNumber evidence="4">1.-.-.-</ecNumber>
    </submittedName>
</protein>
<organism evidence="4 5">
    <name type="scientific">Actinoallomurus acaciae</name>
    <dbReference type="NCBI Taxonomy" id="502577"/>
    <lineage>
        <taxon>Bacteria</taxon>
        <taxon>Bacillati</taxon>
        <taxon>Actinomycetota</taxon>
        <taxon>Actinomycetes</taxon>
        <taxon>Streptosporangiales</taxon>
        <taxon>Thermomonosporaceae</taxon>
        <taxon>Actinoallomurus</taxon>
    </lineage>
</organism>